<dbReference type="AlphaFoldDB" id="A0A3B0TV40"/>
<evidence type="ECO:0000313" key="2">
    <source>
        <dbReference type="EMBL" id="VAW16089.1"/>
    </source>
</evidence>
<name>A0A3B0TV40_9ZZZZ</name>
<sequence>MTHQQGTGATVVTDIDIPFIRLVLIFFKVYLAMIPALILVGLVFAAIASISGGIFGFGAMMMGPTG</sequence>
<evidence type="ECO:0000256" key="1">
    <source>
        <dbReference type="SAM" id="Phobius"/>
    </source>
</evidence>
<accession>A0A3B0TV40</accession>
<keyword evidence="1" id="KW-0812">Transmembrane</keyword>
<dbReference type="EMBL" id="UOEM01000093">
    <property type="protein sequence ID" value="VAW16089.1"/>
    <property type="molecule type" value="Genomic_DNA"/>
</dbReference>
<protein>
    <submittedName>
        <fullName evidence="2">Uncharacterized protein</fullName>
    </submittedName>
</protein>
<reference evidence="2" key="1">
    <citation type="submission" date="2018-06" db="EMBL/GenBank/DDBJ databases">
        <authorList>
            <person name="Zhirakovskaya E."/>
        </authorList>
    </citation>
    <scope>NUCLEOTIDE SEQUENCE</scope>
</reference>
<organism evidence="2">
    <name type="scientific">hydrothermal vent metagenome</name>
    <dbReference type="NCBI Taxonomy" id="652676"/>
    <lineage>
        <taxon>unclassified sequences</taxon>
        <taxon>metagenomes</taxon>
        <taxon>ecological metagenomes</taxon>
    </lineage>
</organism>
<proteinExistence type="predicted"/>
<feature type="transmembrane region" description="Helical" evidence="1">
    <location>
        <begin position="29"/>
        <end position="57"/>
    </location>
</feature>
<gene>
    <name evidence="2" type="ORF">MNBD_ALPHA09-2291</name>
</gene>
<keyword evidence="1" id="KW-1133">Transmembrane helix</keyword>
<keyword evidence="1" id="KW-0472">Membrane</keyword>